<dbReference type="AlphaFoldDB" id="A0A6V7R7Q0"/>
<gene>
    <name evidence="1" type="ORF">JEOPIN946_00700</name>
</gene>
<reference evidence="1 2" key="1">
    <citation type="submission" date="2020-07" db="EMBL/GenBank/DDBJ databases">
        <authorList>
            <person name="Criscuolo A."/>
        </authorList>
    </citation>
    <scope>NUCLEOTIDE SEQUENCE [LARGE SCALE GENOMIC DNA]</scope>
    <source>
        <strain evidence="1">CIP107946</strain>
    </source>
</reference>
<dbReference type="EMBL" id="CAJEWB010000006">
    <property type="protein sequence ID" value="CAD2073326.1"/>
    <property type="molecule type" value="Genomic_DNA"/>
</dbReference>
<proteinExistence type="predicted"/>
<accession>A0A6V7R7Q0</accession>
<protein>
    <submittedName>
        <fullName evidence="1">Uncharacterized protein</fullName>
    </submittedName>
</protein>
<evidence type="ECO:0000313" key="1">
    <source>
        <dbReference type="EMBL" id="CAD2073326.1"/>
    </source>
</evidence>
<keyword evidence="2" id="KW-1185">Reference proteome</keyword>
<dbReference type="Proteomes" id="UP000588186">
    <property type="component" value="Unassembled WGS sequence"/>
</dbReference>
<sequence>MLCQNKKKRASEDARFFFHELRLVLIYYPVIKTLNLKNTFPQNN</sequence>
<comment type="caution">
    <text evidence="1">The sequence shown here is derived from an EMBL/GenBank/DDBJ whole genome shotgun (WGS) entry which is preliminary data.</text>
</comment>
<name>A0A6V7R7Q0_9BACL</name>
<organism evidence="1 2">
    <name type="scientific">Phocicoccus pinnipedialis</name>
    <dbReference type="NCBI Taxonomy" id="110845"/>
    <lineage>
        <taxon>Bacteria</taxon>
        <taxon>Bacillati</taxon>
        <taxon>Bacillota</taxon>
        <taxon>Bacilli</taxon>
        <taxon>Bacillales</taxon>
        <taxon>Salinicoccaceae</taxon>
        <taxon>Phocicoccus</taxon>
    </lineage>
</organism>
<evidence type="ECO:0000313" key="2">
    <source>
        <dbReference type="Proteomes" id="UP000588186"/>
    </source>
</evidence>